<dbReference type="EMBL" id="UOEJ01000189">
    <property type="protein sequence ID" value="VAW04348.1"/>
    <property type="molecule type" value="Genomic_DNA"/>
</dbReference>
<dbReference type="InterPro" id="IPR036942">
    <property type="entry name" value="Beta-barrel_TonB_sf"/>
</dbReference>
<evidence type="ECO:0000259" key="9">
    <source>
        <dbReference type="Pfam" id="PF00593"/>
    </source>
</evidence>
<dbReference type="InterPro" id="IPR000531">
    <property type="entry name" value="Beta-barrel_TonB"/>
</dbReference>
<sequence length="610" mass="66345">MDYKTPLTAALLTGVVLLPAVHAEEIFEEIVVSATRYERPLSNIGSSISLISAEDMAKSQTVFVQDILQNIPGLSLNQNGSFGGVSSVRIRGASSSQTVILIDGVQVNDTSSPGGSYNFASLDPSGIERIEVLRGPQSILYGSDAIGGVINVITKSGAGDTGGSLFAEAGSYNTYRAGGNISGSSDRLNFSLSASGITTDGISKADENDGNTEDDGYRHITLHGKIGGRISENLKLQMIGRYTDSRTEFDSFGPSDGDQVGFAEEFLIAGRGMFDFLDGALKNTLSVEYSTMDRRNESGGMETSAAKGSRFNLDYFGHYKVSENIDLSFGLQHEETESKSVSPLKFNIDSIFSELSWQSGDGLTVTAGLRYDDHNQYGGTTTPRLTASYYFENSGSKIFANWGEGFKAPSIFQLTYICGFCGLTEPNSDLKPEQSSGWEVGFEQALMGDRVHITATYFDQKITNMIDFDFSVGYGNIDNVRTKGVELSLDLRLTDTLSIGGNYTFTNATDRDSGDDLIRVPRNAAFAEIQWQATPAFGLALNMTYNGKESDTWTPGTDGWTRFDLKAGYNINDIVELYARVDNLFDKEYQQVYGYGTPDRSFYAGIRGTF</sequence>
<evidence type="ECO:0000259" key="10">
    <source>
        <dbReference type="Pfam" id="PF07715"/>
    </source>
</evidence>
<keyword evidence="4" id="KW-0732">Signal</keyword>
<dbReference type="Pfam" id="PF07715">
    <property type="entry name" value="Plug"/>
    <property type="match status" value="1"/>
</dbReference>
<protein>
    <submittedName>
        <fullName evidence="11">TonB-dependent receptor</fullName>
    </submittedName>
</protein>
<feature type="domain" description="TonB-dependent receptor plug" evidence="10">
    <location>
        <begin position="41"/>
        <end position="149"/>
    </location>
</feature>
<name>A0A3B0SGA6_9ZZZZ</name>
<dbReference type="CDD" id="cd01347">
    <property type="entry name" value="ligand_gated_channel"/>
    <property type="match status" value="1"/>
</dbReference>
<dbReference type="SUPFAM" id="SSF56935">
    <property type="entry name" value="Porins"/>
    <property type="match status" value="1"/>
</dbReference>
<accession>A0A3B0SGA6</accession>
<keyword evidence="6" id="KW-0472">Membrane</keyword>
<evidence type="ECO:0000256" key="4">
    <source>
        <dbReference type="ARBA" id="ARBA00022729"/>
    </source>
</evidence>
<evidence type="ECO:0000313" key="11">
    <source>
        <dbReference type="EMBL" id="VAW04348.1"/>
    </source>
</evidence>
<dbReference type="Gene3D" id="2.170.130.10">
    <property type="entry name" value="TonB-dependent receptor, plug domain"/>
    <property type="match status" value="1"/>
</dbReference>
<keyword evidence="3" id="KW-0812">Transmembrane</keyword>
<evidence type="ECO:0000256" key="5">
    <source>
        <dbReference type="ARBA" id="ARBA00023077"/>
    </source>
</evidence>
<keyword evidence="7 11" id="KW-0675">Receptor</keyword>
<dbReference type="Gene3D" id="2.40.170.20">
    <property type="entry name" value="TonB-dependent receptor, beta-barrel domain"/>
    <property type="match status" value="1"/>
</dbReference>
<dbReference type="GO" id="GO:0044718">
    <property type="term" value="P:siderophore transmembrane transport"/>
    <property type="evidence" value="ECO:0007669"/>
    <property type="project" value="TreeGrafter"/>
</dbReference>
<keyword evidence="2" id="KW-0813">Transport</keyword>
<keyword evidence="5" id="KW-0798">TonB box</keyword>
<proteinExistence type="predicted"/>
<dbReference type="PANTHER" id="PTHR30069:SF29">
    <property type="entry name" value="HEMOGLOBIN AND HEMOGLOBIN-HAPTOGLOBIN-BINDING PROTEIN 1-RELATED"/>
    <property type="match status" value="1"/>
</dbReference>
<dbReference type="Pfam" id="PF00593">
    <property type="entry name" value="TonB_dep_Rec_b-barrel"/>
    <property type="match status" value="1"/>
</dbReference>
<dbReference type="InterPro" id="IPR039426">
    <property type="entry name" value="TonB-dep_rcpt-like"/>
</dbReference>
<dbReference type="AlphaFoldDB" id="A0A3B0SGA6"/>
<evidence type="ECO:0000256" key="6">
    <source>
        <dbReference type="ARBA" id="ARBA00023136"/>
    </source>
</evidence>
<gene>
    <name evidence="11" type="ORF">MNBD_ALPHA01-2413</name>
</gene>
<dbReference type="GO" id="GO:0015344">
    <property type="term" value="F:siderophore uptake transmembrane transporter activity"/>
    <property type="evidence" value="ECO:0007669"/>
    <property type="project" value="TreeGrafter"/>
</dbReference>
<feature type="domain" description="TonB-dependent receptor-like beta-barrel" evidence="9">
    <location>
        <begin position="170"/>
        <end position="584"/>
    </location>
</feature>
<evidence type="ECO:0000256" key="1">
    <source>
        <dbReference type="ARBA" id="ARBA00004571"/>
    </source>
</evidence>
<comment type="subcellular location">
    <subcellularLocation>
        <location evidence="1">Cell outer membrane</location>
        <topology evidence="1">Multi-pass membrane protein</topology>
    </subcellularLocation>
</comment>
<dbReference type="InterPro" id="IPR037066">
    <property type="entry name" value="Plug_dom_sf"/>
</dbReference>
<organism evidence="11">
    <name type="scientific">hydrothermal vent metagenome</name>
    <dbReference type="NCBI Taxonomy" id="652676"/>
    <lineage>
        <taxon>unclassified sequences</taxon>
        <taxon>metagenomes</taxon>
        <taxon>ecological metagenomes</taxon>
    </lineage>
</organism>
<dbReference type="InterPro" id="IPR012910">
    <property type="entry name" value="Plug_dom"/>
</dbReference>
<dbReference type="PANTHER" id="PTHR30069">
    <property type="entry name" value="TONB-DEPENDENT OUTER MEMBRANE RECEPTOR"/>
    <property type="match status" value="1"/>
</dbReference>
<evidence type="ECO:0000256" key="2">
    <source>
        <dbReference type="ARBA" id="ARBA00022448"/>
    </source>
</evidence>
<keyword evidence="8" id="KW-0998">Cell outer membrane</keyword>
<dbReference type="PROSITE" id="PS52016">
    <property type="entry name" value="TONB_DEPENDENT_REC_3"/>
    <property type="match status" value="1"/>
</dbReference>
<dbReference type="GO" id="GO:0009279">
    <property type="term" value="C:cell outer membrane"/>
    <property type="evidence" value="ECO:0007669"/>
    <property type="project" value="UniProtKB-SubCell"/>
</dbReference>
<evidence type="ECO:0000256" key="8">
    <source>
        <dbReference type="ARBA" id="ARBA00023237"/>
    </source>
</evidence>
<reference evidence="11" key="1">
    <citation type="submission" date="2018-06" db="EMBL/GenBank/DDBJ databases">
        <authorList>
            <person name="Zhirakovskaya E."/>
        </authorList>
    </citation>
    <scope>NUCLEOTIDE SEQUENCE</scope>
</reference>
<evidence type="ECO:0000256" key="7">
    <source>
        <dbReference type="ARBA" id="ARBA00023170"/>
    </source>
</evidence>
<evidence type="ECO:0000256" key="3">
    <source>
        <dbReference type="ARBA" id="ARBA00022692"/>
    </source>
</evidence>